<dbReference type="Pfam" id="PF03706">
    <property type="entry name" value="LPG_synthase_TM"/>
    <property type="match status" value="1"/>
</dbReference>
<keyword evidence="4 6" id="KW-1133">Transmembrane helix</keyword>
<keyword evidence="5 6" id="KW-0472">Membrane</keyword>
<feature type="transmembrane region" description="Helical" evidence="6">
    <location>
        <begin position="6"/>
        <end position="24"/>
    </location>
</feature>
<dbReference type="GO" id="GO:0005886">
    <property type="term" value="C:plasma membrane"/>
    <property type="evidence" value="ECO:0007669"/>
    <property type="project" value="UniProtKB-SubCell"/>
</dbReference>
<feature type="transmembrane region" description="Helical" evidence="6">
    <location>
        <begin position="235"/>
        <end position="255"/>
    </location>
</feature>
<feature type="transmembrane region" description="Helical" evidence="6">
    <location>
        <begin position="156"/>
        <end position="179"/>
    </location>
</feature>
<reference evidence="7" key="1">
    <citation type="journal article" date="2015" name="Proc. Natl. Acad. Sci. U.S.A.">
        <title>Networks of energetic and metabolic interactions define dynamics in microbial communities.</title>
        <authorList>
            <person name="Embree M."/>
            <person name="Liu J.K."/>
            <person name="Al-Bassam M.M."/>
            <person name="Zengler K."/>
        </authorList>
    </citation>
    <scope>NUCLEOTIDE SEQUENCE</scope>
</reference>
<gene>
    <name evidence="7" type="ORF">ASZ90_008172</name>
</gene>
<accession>A0A0W8FMC6</accession>
<evidence type="ECO:0000313" key="7">
    <source>
        <dbReference type="EMBL" id="KUG22061.1"/>
    </source>
</evidence>
<evidence type="ECO:0000256" key="2">
    <source>
        <dbReference type="ARBA" id="ARBA00022475"/>
    </source>
</evidence>
<feature type="transmembrane region" description="Helical" evidence="6">
    <location>
        <begin position="267"/>
        <end position="288"/>
    </location>
</feature>
<evidence type="ECO:0000256" key="6">
    <source>
        <dbReference type="SAM" id="Phobius"/>
    </source>
</evidence>
<comment type="subcellular location">
    <subcellularLocation>
        <location evidence="1">Cell membrane</location>
        <topology evidence="1">Multi-pass membrane protein</topology>
    </subcellularLocation>
</comment>
<name>A0A0W8FMC6_9ZZZZ</name>
<feature type="transmembrane region" description="Helical" evidence="6">
    <location>
        <begin position="45"/>
        <end position="71"/>
    </location>
</feature>
<keyword evidence="2" id="KW-1003">Cell membrane</keyword>
<dbReference type="AlphaFoldDB" id="A0A0W8FMC6"/>
<feature type="transmembrane region" description="Helical" evidence="6">
    <location>
        <begin position="122"/>
        <end position="144"/>
    </location>
</feature>
<evidence type="ECO:0000256" key="5">
    <source>
        <dbReference type="ARBA" id="ARBA00023136"/>
    </source>
</evidence>
<comment type="caution">
    <text evidence="7">The sequence shown here is derived from an EMBL/GenBank/DDBJ whole genome shotgun (WGS) entry which is preliminary data.</text>
</comment>
<organism evidence="7">
    <name type="scientific">hydrocarbon metagenome</name>
    <dbReference type="NCBI Taxonomy" id="938273"/>
    <lineage>
        <taxon>unclassified sequences</taxon>
        <taxon>metagenomes</taxon>
        <taxon>ecological metagenomes</taxon>
    </lineage>
</organism>
<evidence type="ECO:0000256" key="4">
    <source>
        <dbReference type="ARBA" id="ARBA00022989"/>
    </source>
</evidence>
<evidence type="ECO:0000256" key="3">
    <source>
        <dbReference type="ARBA" id="ARBA00022692"/>
    </source>
</evidence>
<proteinExistence type="predicted"/>
<sequence>MDYKKYIKSLLSVAVVVVFVLFFYREFRANWESVRTFHLEINWGYIVLGIFMMIANYLCVTLSWHIGINYFDNQEKLKFTQSIALVNISQLGKYIPGKLWSYVVQIYWLASKGVSKTTALYLNVMTTILPIIVSLLTGSILLMILPEWHYLRNELLIFICFLLIINLIIFNRKLLNYFLKIFSRISGRSIMFQQFSSSRIIYMELLYVLGAFFWALAGCSIAIGIGLNLDGMKAIFVSSAMLLGDVIGFLILVAPGGLGVREGTMYFILRSAGVIQLALIFPIVVRLFSIITDLIMGIISVMIISRSKYYFGNGKK</sequence>
<evidence type="ECO:0000256" key="1">
    <source>
        <dbReference type="ARBA" id="ARBA00004651"/>
    </source>
</evidence>
<feature type="transmembrane region" description="Helical" evidence="6">
    <location>
        <begin position="200"/>
        <end position="223"/>
    </location>
</feature>
<protein>
    <submittedName>
        <fullName evidence="7">Putative transmembrane protein hiec</fullName>
    </submittedName>
</protein>
<dbReference type="PANTHER" id="PTHR39087">
    <property type="entry name" value="UPF0104 MEMBRANE PROTEIN MJ1595"/>
    <property type="match status" value="1"/>
</dbReference>
<dbReference type="InterPro" id="IPR022791">
    <property type="entry name" value="L-PG_synthase/AglD"/>
</dbReference>
<feature type="transmembrane region" description="Helical" evidence="6">
    <location>
        <begin position="294"/>
        <end position="311"/>
    </location>
</feature>
<keyword evidence="3 6" id="KW-0812">Transmembrane</keyword>
<dbReference type="PANTHER" id="PTHR39087:SF2">
    <property type="entry name" value="UPF0104 MEMBRANE PROTEIN MJ1595"/>
    <property type="match status" value="1"/>
</dbReference>
<dbReference type="EMBL" id="LNQE01000991">
    <property type="protein sequence ID" value="KUG22061.1"/>
    <property type="molecule type" value="Genomic_DNA"/>
</dbReference>